<dbReference type="GO" id="GO:0019557">
    <property type="term" value="P:L-histidine catabolic process to glutamate and formate"/>
    <property type="evidence" value="ECO:0007669"/>
    <property type="project" value="UniProtKB-UniPathway"/>
</dbReference>
<evidence type="ECO:0000256" key="6">
    <source>
        <dbReference type="HAMAP-Rule" id="MF_00229"/>
    </source>
</evidence>
<keyword evidence="9" id="KW-1185">Reference proteome</keyword>
<dbReference type="NCBIfam" id="NF006871">
    <property type="entry name" value="PRK09367.1"/>
    <property type="match status" value="1"/>
</dbReference>
<dbReference type="NCBIfam" id="TIGR01225">
    <property type="entry name" value="hutH"/>
    <property type="match status" value="1"/>
</dbReference>
<keyword evidence="6" id="KW-0963">Cytoplasm</keyword>
<evidence type="ECO:0000313" key="8">
    <source>
        <dbReference type="EMBL" id="TQL79501.1"/>
    </source>
</evidence>
<dbReference type="InterPro" id="IPR008948">
    <property type="entry name" value="L-Aspartase-like"/>
</dbReference>
<dbReference type="SUPFAM" id="SSF48557">
    <property type="entry name" value="L-aspartase-like"/>
    <property type="match status" value="1"/>
</dbReference>
<dbReference type="GO" id="GO:0005737">
    <property type="term" value="C:cytoplasm"/>
    <property type="evidence" value="ECO:0007669"/>
    <property type="project" value="UniProtKB-SubCell"/>
</dbReference>
<dbReference type="Pfam" id="PF00221">
    <property type="entry name" value="Lyase_aromatic"/>
    <property type="match status" value="1"/>
</dbReference>
<dbReference type="InterPro" id="IPR005921">
    <property type="entry name" value="HutH"/>
</dbReference>
<dbReference type="InterPro" id="IPR024083">
    <property type="entry name" value="Fumarase/histidase_N"/>
</dbReference>
<comment type="subcellular location">
    <subcellularLocation>
        <location evidence="6">Cytoplasm</location>
    </subcellularLocation>
</comment>
<evidence type="ECO:0000256" key="5">
    <source>
        <dbReference type="ARBA" id="ARBA00049269"/>
    </source>
</evidence>
<reference evidence="8 9" key="1">
    <citation type="submission" date="2019-06" db="EMBL/GenBank/DDBJ databases">
        <title>Sequencing the genomes of 1000 actinobacteria strains.</title>
        <authorList>
            <person name="Klenk H.-P."/>
        </authorList>
    </citation>
    <scope>NUCLEOTIDE SEQUENCE [LARGE SCALE GENOMIC DNA]</scope>
    <source>
        <strain evidence="8 9">DSM 45928</strain>
    </source>
</reference>
<evidence type="ECO:0000256" key="3">
    <source>
        <dbReference type="ARBA" id="ARBA00022808"/>
    </source>
</evidence>
<evidence type="ECO:0000256" key="2">
    <source>
        <dbReference type="ARBA" id="ARBA00012994"/>
    </source>
</evidence>
<dbReference type="InterPro" id="IPR001106">
    <property type="entry name" value="Aromatic_Lyase"/>
</dbReference>
<sequence length="513" mass="54380">MRDLHLTGDGFSIEDVADVANRRARVVVGDELAERMAPARGVVTEAVRRKDVVYGVTTGFGALADTTIGADDLAKLQVGILRSHAAAVGEPLPDEVVRALLLLRARTLSAGYSGVRIELPAMLLALLERDLLPVIPSKGSVGASGDLAQLAHLALPLIGEGRLRAPGDGPQGRPTAEVLAEHGLTPLELEPKEGLSLINGTEPMQAVLALAIVAAEDLCRVADVACAISVEALFGTDRAYDDRVQRIRPHPGQLTSAANLRQLLSGSPLLASHRYSDHAVQDSYSLRCAPQVHGSARDLIAHCRRVLTIELSSIVDNPVVVRGEDGDGFEVMSTGNFHGQPIAFAADALAMAVAELASISERRIYRMLDPATSRGLPPFLAPDAGTNSGFMLAQYTAASLVSENKVLCHPASVDSIPTSGNQEDHVSMGWHSVRKAHEVIENAATILAIELLCGAQGLDLREQVAAPAKATEAVRRRIRSDVEPMMIDRELAPQIDAVRAMLSDVIVAAGVVD</sequence>
<dbReference type="OrthoDB" id="9806955at2"/>
<feature type="modified residue" description="2,3-didehydroalanine (Ser)" evidence="6">
    <location>
        <position position="144"/>
    </location>
</feature>
<dbReference type="FunFam" id="1.10.275.10:FF:000005">
    <property type="entry name" value="Histidine ammonia-lyase"/>
    <property type="match status" value="1"/>
</dbReference>
<dbReference type="CDD" id="cd00332">
    <property type="entry name" value="PAL-HAL"/>
    <property type="match status" value="1"/>
</dbReference>
<dbReference type="EMBL" id="VFOW01000001">
    <property type="protein sequence ID" value="TQL79501.1"/>
    <property type="molecule type" value="Genomic_DNA"/>
</dbReference>
<dbReference type="RefSeq" id="WP_142044861.1">
    <property type="nucleotide sequence ID" value="NZ_JBHTGS010000002.1"/>
</dbReference>
<evidence type="ECO:0000313" key="9">
    <source>
        <dbReference type="Proteomes" id="UP000317043"/>
    </source>
</evidence>
<dbReference type="AlphaFoldDB" id="A0A543B3T6"/>
<dbReference type="FunFam" id="1.20.200.10:FF:000003">
    <property type="entry name" value="Histidine ammonia-lyase"/>
    <property type="match status" value="1"/>
</dbReference>
<dbReference type="GO" id="GO:0019556">
    <property type="term" value="P:L-histidine catabolic process to glutamate and formamide"/>
    <property type="evidence" value="ECO:0007669"/>
    <property type="project" value="UniProtKB-UniPathway"/>
</dbReference>
<keyword evidence="3 6" id="KW-0369">Histidine metabolism</keyword>
<comment type="PTM">
    <text evidence="6">Contains an active site 4-methylidene-imidazol-5-one (MIO), which is formed autocatalytically by cyclization and dehydration of residues Ala-Ser-Gly.</text>
</comment>
<dbReference type="Proteomes" id="UP000317043">
    <property type="component" value="Unassembled WGS sequence"/>
</dbReference>
<comment type="caution">
    <text evidence="8">The sequence shown here is derived from an EMBL/GenBank/DDBJ whole genome shotgun (WGS) entry which is preliminary data.</text>
</comment>
<dbReference type="GO" id="GO:0004397">
    <property type="term" value="F:histidine ammonia-lyase activity"/>
    <property type="evidence" value="ECO:0007669"/>
    <property type="project" value="UniProtKB-UniRule"/>
</dbReference>
<dbReference type="HAMAP" id="MF_00229">
    <property type="entry name" value="His_ammonia_lyase"/>
    <property type="match status" value="1"/>
</dbReference>
<feature type="cross-link" description="5-imidazolinone (Ala-Gly)" evidence="6">
    <location>
        <begin position="143"/>
        <end position="145"/>
    </location>
</feature>
<evidence type="ECO:0000256" key="7">
    <source>
        <dbReference type="RuleBase" id="RU003954"/>
    </source>
</evidence>
<evidence type="ECO:0000256" key="4">
    <source>
        <dbReference type="ARBA" id="ARBA00023239"/>
    </source>
</evidence>
<organism evidence="8 9">
    <name type="scientific">Stackebrandtia endophytica</name>
    <dbReference type="NCBI Taxonomy" id="1496996"/>
    <lineage>
        <taxon>Bacteria</taxon>
        <taxon>Bacillati</taxon>
        <taxon>Actinomycetota</taxon>
        <taxon>Actinomycetes</taxon>
        <taxon>Glycomycetales</taxon>
        <taxon>Glycomycetaceae</taxon>
        <taxon>Stackebrandtia</taxon>
    </lineage>
</organism>
<dbReference type="PANTHER" id="PTHR10362">
    <property type="entry name" value="HISTIDINE AMMONIA-LYASE"/>
    <property type="match status" value="1"/>
</dbReference>
<gene>
    <name evidence="6" type="primary">hutH</name>
    <name evidence="8" type="ORF">FB566_5110</name>
</gene>
<evidence type="ECO:0000256" key="1">
    <source>
        <dbReference type="ARBA" id="ARBA00005113"/>
    </source>
</evidence>
<dbReference type="Gene3D" id="1.10.275.10">
    <property type="entry name" value="Fumarase/aspartase (N-terminal domain)"/>
    <property type="match status" value="1"/>
</dbReference>
<protein>
    <recommendedName>
        <fullName evidence="2 6">Histidine ammonia-lyase</fullName>
        <shortName evidence="6">Histidase</shortName>
        <ecNumber evidence="2 6">4.3.1.3</ecNumber>
    </recommendedName>
</protein>
<comment type="catalytic activity">
    <reaction evidence="5 6">
        <text>L-histidine = trans-urocanate + NH4(+)</text>
        <dbReference type="Rhea" id="RHEA:21232"/>
        <dbReference type="ChEBI" id="CHEBI:17771"/>
        <dbReference type="ChEBI" id="CHEBI:28938"/>
        <dbReference type="ChEBI" id="CHEBI:57595"/>
        <dbReference type="EC" id="4.3.1.3"/>
    </reaction>
</comment>
<comment type="pathway">
    <text evidence="1 6">Amino-acid degradation; L-histidine degradation into L-glutamate; N-formimidoyl-L-glutamate from L-histidine: step 1/3.</text>
</comment>
<accession>A0A543B3T6</accession>
<keyword evidence="4 6" id="KW-0456">Lyase</keyword>
<dbReference type="UniPathway" id="UPA00379">
    <property type="reaction ID" value="UER00549"/>
</dbReference>
<name>A0A543B3T6_9ACTN</name>
<comment type="similarity">
    <text evidence="6 7">Belongs to the PAL/histidase family.</text>
</comment>
<proteinExistence type="inferred from homology"/>
<dbReference type="EC" id="4.3.1.3" evidence="2 6"/>
<dbReference type="InParanoid" id="A0A543B3T6"/>
<dbReference type="Gene3D" id="1.20.200.10">
    <property type="entry name" value="Fumarase/aspartase (Central domain)"/>
    <property type="match status" value="1"/>
</dbReference>